<gene>
    <name evidence="2" type="ORF">MELLADRAFT_84833</name>
</gene>
<dbReference type="GeneID" id="18933623"/>
<dbReference type="EMBL" id="GL883213">
    <property type="protein sequence ID" value="EGF97601.1"/>
    <property type="molecule type" value="Genomic_DNA"/>
</dbReference>
<dbReference type="RefSeq" id="XP_007419124.1">
    <property type="nucleotide sequence ID" value="XM_007419062.1"/>
</dbReference>
<dbReference type="HOGENOM" id="CLU_1532947_0_0_1"/>
<dbReference type="InParanoid" id="F4SCM3"/>
<evidence type="ECO:0000313" key="3">
    <source>
        <dbReference type="Proteomes" id="UP000001072"/>
    </source>
</evidence>
<organism evidence="3">
    <name type="scientific">Melampsora larici-populina (strain 98AG31 / pathotype 3-4-7)</name>
    <name type="common">Poplar leaf rust fungus</name>
    <dbReference type="NCBI Taxonomy" id="747676"/>
    <lineage>
        <taxon>Eukaryota</taxon>
        <taxon>Fungi</taxon>
        <taxon>Dikarya</taxon>
        <taxon>Basidiomycota</taxon>
        <taxon>Pucciniomycotina</taxon>
        <taxon>Pucciniomycetes</taxon>
        <taxon>Pucciniales</taxon>
        <taxon>Melampsoraceae</taxon>
        <taxon>Melampsora</taxon>
    </lineage>
</organism>
<feature type="compositionally biased region" description="Acidic residues" evidence="1">
    <location>
        <begin position="154"/>
        <end position="165"/>
    </location>
</feature>
<dbReference type="VEuPathDB" id="FungiDB:MELLADRAFT_84833"/>
<reference evidence="3" key="1">
    <citation type="journal article" date="2011" name="Proc. Natl. Acad. Sci. U.S.A.">
        <title>Obligate biotrophy features unraveled by the genomic analysis of rust fungi.</title>
        <authorList>
            <person name="Duplessis S."/>
            <person name="Cuomo C.A."/>
            <person name="Lin Y.-C."/>
            <person name="Aerts A."/>
            <person name="Tisserant E."/>
            <person name="Veneault-Fourrey C."/>
            <person name="Joly D.L."/>
            <person name="Hacquard S."/>
            <person name="Amselem J."/>
            <person name="Cantarel B.L."/>
            <person name="Chiu R."/>
            <person name="Coutinho P.M."/>
            <person name="Feau N."/>
            <person name="Field M."/>
            <person name="Frey P."/>
            <person name="Gelhaye E."/>
            <person name="Goldberg J."/>
            <person name="Grabherr M.G."/>
            <person name="Kodira C.D."/>
            <person name="Kohler A."/>
            <person name="Kuees U."/>
            <person name="Lindquist E.A."/>
            <person name="Lucas S.M."/>
            <person name="Mago R."/>
            <person name="Mauceli E."/>
            <person name="Morin E."/>
            <person name="Murat C."/>
            <person name="Pangilinan J.L."/>
            <person name="Park R."/>
            <person name="Pearson M."/>
            <person name="Quesneville H."/>
            <person name="Rouhier N."/>
            <person name="Sakthikumar S."/>
            <person name="Salamov A.A."/>
            <person name="Schmutz J."/>
            <person name="Selles B."/>
            <person name="Shapiro H."/>
            <person name="Tanguay P."/>
            <person name="Tuskan G.A."/>
            <person name="Henrissat B."/>
            <person name="Van de Peer Y."/>
            <person name="Rouze P."/>
            <person name="Ellis J.G."/>
            <person name="Dodds P.N."/>
            <person name="Schein J.E."/>
            <person name="Zhong S."/>
            <person name="Hamelin R.C."/>
            <person name="Grigoriev I.V."/>
            <person name="Szabo L.J."/>
            <person name="Martin F."/>
        </authorList>
    </citation>
    <scope>NUCLEOTIDE SEQUENCE [LARGE SCALE GENOMIC DNA]</scope>
    <source>
        <strain evidence="3">98AG31 / pathotype 3-4-7</strain>
    </source>
</reference>
<keyword evidence="3" id="KW-1185">Reference proteome</keyword>
<protein>
    <submittedName>
        <fullName evidence="2">Uncharacterized protein</fullName>
    </submittedName>
</protein>
<evidence type="ECO:0000256" key="1">
    <source>
        <dbReference type="SAM" id="MobiDB-lite"/>
    </source>
</evidence>
<accession>F4SCM3</accession>
<sequence>MVNLAQLLPFPDRSLSCADITLQHHDCKFRCEICGGRTMRDYWPHIMADTHQSSIRRLVDQQAAQEDMQTGIHSAEQPLSPMYPQTPSPPQTPISTLLPLTLLRGFNRPARTGDDDSDSDVSEPPMDFNSLKQALEALAQPDDEGSDADHENDLPPEEESIDETSEWYPFKNKET</sequence>
<evidence type="ECO:0000313" key="2">
    <source>
        <dbReference type="EMBL" id="EGF97601.1"/>
    </source>
</evidence>
<name>F4SCM3_MELLP</name>
<feature type="region of interest" description="Disordered" evidence="1">
    <location>
        <begin position="76"/>
        <end position="175"/>
    </location>
</feature>
<dbReference type="AlphaFoldDB" id="F4SCM3"/>
<dbReference type="KEGG" id="mlr:MELLADRAFT_84833"/>
<dbReference type="Proteomes" id="UP000001072">
    <property type="component" value="Unassembled WGS sequence"/>
</dbReference>
<proteinExistence type="predicted"/>
<feature type="compositionally biased region" description="Low complexity" evidence="1">
    <location>
        <begin position="93"/>
        <end position="103"/>
    </location>
</feature>